<keyword evidence="2" id="KW-1185">Reference proteome</keyword>
<gene>
    <name evidence="1" type="ORF">RZN69_10955</name>
</gene>
<dbReference type="InterPro" id="IPR005288">
    <property type="entry name" value="NadB"/>
</dbReference>
<reference evidence="1 2" key="1">
    <citation type="submission" date="2023-10" db="EMBL/GenBank/DDBJ databases">
        <title>Rubellicoccus peritrichatus gen. nov., sp. nov., isolated from an algae of coral reef tank.</title>
        <authorList>
            <person name="Luo J."/>
        </authorList>
    </citation>
    <scope>NUCLEOTIDE SEQUENCE [LARGE SCALE GENOMIC DNA]</scope>
    <source>
        <strain evidence="1 2">CR14</strain>
    </source>
</reference>
<proteinExistence type="predicted"/>
<organism evidence="1 2">
    <name type="scientific">Rubellicoccus peritrichatus</name>
    <dbReference type="NCBI Taxonomy" id="3080537"/>
    <lineage>
        <taxon>Bacteria</taxon>
        <taxon>Pseudomonadati</taxon>
        <taxon>Verrucomicrobiota</taxon>
        <taxon>Opitutia</taxon>
        <taxon>Puniceicoccales</taxon>
        <taxon>Cerasicoccaceae</taxon>
        <taxon>Rubellicoccus</taxon>
    </lineage>
</organism>
<evidence type="ECO:0000313" key="1">
    <source>
        <dbReference type="EMBL" id="WOO43607.1"/>
    </source>
</evidence>
<protein>
    <submittedName>
        <fullName evidence="1">FAD-dependent oxidoreductase</fullName>
    </submittedName>
</protein>
<dbReference type="AlphaFoldDB" id="A0AAQ3QY10"/>
<dbReference type="InterPro" id="IPR036188">
    <property type="entry name" value="FAD/NAD-bd_sf"/>
</dbReference>
<dbReference type="RefSeq" id="WP_317836171.1">
    <property type="nucleotide sequence ID" value="NZ_CP136920.1"/>
</dbReference>
<dbReference type="Gene3D" id="3.50.50.60">
    <property type="entry name" value="FAD/NAD(P)-binding domain"/>
    <property type="match status" value="1"/>
</dbReference>
<accession>A0AAQ3QY10</accession>
<dbReference type="SUPFAM" id="SSF51905">
    <property type="entry name" value="FAD/NAD(P)-binding domain"/>
    <property type="match status" value="1"/>
</dbReference>
<evidence type="ECO:0000313" key="2">
    <source>
        <dbReference type="Proteomes" id="UP001304300"/>
    </source>
</evidence>
<dbReference type="Proteomes" id="UP001304300">
    <property type="component" value="Chromosome"/>
</dbReference>
<name>A0AAQ3QY10_9BACT</name>
<sequence>MKSKNEYSADVAIIGGGFGAVAATRALMDQGLKVVLTDEFEWIGGQATSQALCVMDEFYDPVGETQMNARYADFRERLRNYYRDNFKLSPLGESQLHFCAGNAACAPVTAESHVAHRVITELFESAVASGQLTILTRTKPIAAERSEDRVISVDCRCLDVPDEIVRLKANFFLDGTETGDTYPLLGLDYGLGEESKETFGETHAPVQANREAVQSYTYCIAVEFVPGGDFTIEKPEGYEELRDKQPFSYGNLGAKADQPGKFFELEFSHETGDRIVPFWYYRCLVDVRNFDDPVLTTSRAVINVSSNDYRGDGFVDNPNGEEALAEARQLSLAYLYWLQTEAPRDDGGFGYPEIRPMPEATGTSDGIAQAPYVREGRRLRACEVVVEEDLSTEFHSTARARIFPNSVGLGAYMIDIHHRSAGGGGMVQMTRPYQIPLGALVSPELTNFAVANKGIGVTQISNGAYRLHNLEWATGEAAGELAAFCLERCPDHPNLKGDDLFAYQRRLLQAGIPLYWYEDLSIDHPAFEAAQILALTGVWPGDPRHLRIEVPQSCCRHRPMMLNVLKRLKEAGSDLNLLRDINTINHGSRKVDLMHQMVNMMDRIGWPKAAIDRKWKRFDDSDHDVQDPAKLW</sequence>
<dbReference type="GO" id="GO:0008734">
    <property type="term" value="F:L-aspartate oxidase activity"/>
    <property type="evidence" value="ECO:0007669"/>
    <property type="project" value="InterPro"/>
</dbReference>
<dbReference type="KEGG" id="puo:RZN69_10955"/>
<dbReference type="PANTHER" id="PTHR42716:SF1">
    <property type="entry name" value="SLL0471 PROTEIN"/>
    <property type="match status" value="1"/>
</dbReference>
<dbReference type="EMBL" id="CP136920">
    <property type="protein sequence ID" value="WOO43607.1"/>
    <property type="molecule type" value="Genomic_DNA"/>
</dbReference>
<dbReference type="PANTHER" id="PTHR42716">
    <property type="entry name" value="L-ASPARTATE OXIDASE"/>
    <property type="match status" value="1"/>
</dbReference>
<dbReference type="Pfam" id="PF12831">
    <property type="entry name" value="FAD_oxidored"/>
    <property type="match status" value="1"/>
</dbReference>
<dbReference type="GO" id="GO:0009435">
    <property type="term" value="P:NAD+ biosynthetic process"/>
    <property type="evidence" value="ECO:0007669"/>
    <property type="project" value="InterPro"/>
</dbReference>